<dbReference type="AlphaFoldDB" id="A0A419WAP7"/>
<protein>
    <submittedName>
        <fullName evidence="2">Uncharacterized protein</fullName>
    </submittedName>
</protein>
<reference evidence="2 3" key="1">
    <citation type="submission" date="2018-09" db="EMBL/GenBank/DDBJ databases">
        <title>Genomic Encyclopedia of Archaeal and Bacterial Type Strains, Phase II (KMG-II): from individual species to whole genera.</title>
        <authorList>
            <person name="Goeker M."/>
        </authorList>
    </citation>
    <scope>NUCLEOTIDE SEQUENCE [LARGE SCALE GENOMIC DNA]</scope>
    <source>
        <strain evidence="2 3">DSM 27148</strain>
    </source>
</reference>
<dbReference type="Proteomes" id="UP000283387">
    <property type="component" value="Unassembled WGS sequence"/>
</dbReference>
<proteinExistence type="predicted"/>
<evidence type="ECO:0000313" key="2">
    <source>
        <dbReference type="EMBL" id="RKD92494.1"/>
    </source>
</evidence>
<evidence type="ECO:0000313" key="3">
    <source>
        <dbReference type="Proteomes" id="UP000283387"/>
    </source>
</evidence>
<evidence type="ECO:0000256" key="1">
    <source>
        <dbReference type="SAM" id="Phobius"/>
    </source>
</evidence>
<keyword evidence="3" id="KW-1185">Reference proteome</keyword>
<keyword evidence="1" id="KW-1133">Transmembrane helix</keyword>
<dbReference type="EMBL" id="RAPN01000001">
    <property type="protein sequence ID" value="RKD92494.1"/>
    <property type="molecule type" value="Genomic_DNA"/>
</dbReference>
<keyword evidence="1" id="KW-0812">Transmembrane</keyword>
<gene>
    <name evidence="2" type="ORF">BC643_2867</name>
</gene>
<organism evidence="2 3">
    <name type="scientific">Mangrovibacterium diazotrophicum</name>
    <dbReference type="NCBI Taxonomy" id="1261403"/>
    <lineage>
        <taxon>Bacteria</taxon>
        <taxon>Pseudomonadati</taxon>
        <taxon>Bacteroidota</taxon>
        <taxon>Bacteroidia</taxon>
        <taxon>Marinilabiliales</taxon>
        <taxon>Prolixibacteraceae</taxon>
        <taxon>Mangrovibacterium</taxon>
    </lineage>
</organism>
<comment type="caution">
    <text evidence="2">The sequence shown here is derived from an EMBL/GenBank/DDBJ whole genome shotgun (WGS) entry which is preliminary data.</text>
</comment>
<feature type="transmembrane region" description="Helical" evidence="1">
    <location>
        <begin position="36"/>
        <end position="56"/>
    </location>
</feature>
<name>A0A419WAP7_9BACT</name>
<sequence>MVLLTLYPIFGQQISPANKAKQETYREISHRQQKTGWILLGVGLTTTVVGAAAFNESWDSPSNSSTDIFGFLMLGGVISTFSSIPFFISAGANKRRAYQLSFDLSPQPFINSELTGLALKPQPGFRITVKF</sequence>
<accession>A0A419WAP7</accession>
<keyword evidence="1" id="KW-0472">Membrane</keyword>
<feature type="transmembrane region" description="Helical" evidence="1">
    <location>
        <begin position="68"/>
        <end position="88"/>
    </location>
</feature>